<accession>A0A4S4KIV5</accession>
<protein>
    <submittedName>
        <fullName evidence="2">Uncharacterized protein</fullName>
    </submittedName>
</protein>
<gene>
    <name evidence="2" type="ORF">EW026_g5310</name>
</gene>
<evidence type="ECO:0000313" key="2">
    <source>
        <dbReference type="EMBL" id="THG96549.1"/>
    </source>
</evidence>
<evidence type="ECO:0000313" key="3">
    <source>
        <dbReference type="Proteomes" id="UP000309038"/>
    </source>
</evidence>
<dbReference type="EMBL" id="SGPJ01000227">
    <property type="protein sequence ID" value="THG96549.1"/>
    <property type="molecule type" value="Genomic_DNA"/>
</dbReference>
<proteinExistence type="predicted"/>
<organism evidence="2 3">
    <name type="scientific">Hermanssonia centrifuga</name>
    <dbReference type="NCBI Taxonomy" id="98765"/>
    <lineage>
        <taxon>Eukaryota</taxon>
        <taxon>Fungi</taxon>
        <taxon>Dikarya</taxon>
        <taxon>Basidiomycota</taxon>
        <taxon>Agaricomycotina</taxon>
        <taxon>Agaricomycetes</taxon>
        <taxon>Polyporales</taxon>
        <taxon>Meruliaceae</taxon>
        <taxon>Hermanssonia</taxon>
    </lineage>
</organism>
<dbReference type="AlphaFoldDB" id="A0A4S4KIV5"/>
<feature type="chain" id="PRO_5020418760" evidence="1">
    <location>
        <begin position="21"/>
        <end position="165"/>
    </location>
</feature>
<name>A0A4S4KIV5_9APHY</name>
<sequence length="165" mass="17936">MRPSQASAILPILLASCAFAALEKRQTNDAVGTIISPANGSSITPGTPFSFQYSDGWGGACHPAYTPISVGITAYRPTWPDLNGSIFKLPDSDYLYYFGDYVILNDEGIPPMSNPPPPSTFTLPELDPMYNGQEIYLSVAEQMFECVPAGHTVYSFPINSLQYNP</sequence>
<keyword evidence="1" id="KW-0732">Signal</keyword>
<reference evidence="2 3" key="1">
    <citation type="submission" date="2019-02" db="EMBL/GenBank/DDBJ databases">
        <title>Genome sequencing of the rare red list fungi Phlebia centrifuga.</title>
        <authorList>
            <person name="Buettner E."/>
            <person name="Kellner H."/>
        </authorList>
    </citation>
    <scope>NUCLEOTIDE SEQUENCE [LARGE SCALE GENOMIC DNA]</scope>
    <source>
        <strain evidence="2 3">DSM 108282</strain>
    </source>
</reference>
<comment type="caution">
    <text evidence="2">The sequence shown here is derived from an EMBL/GenBank/DDBJ whole genome shotgun (WGS) entry which is preliminary data.</text>
</comment>
<dbReference type="PROSITE" id="PS51257">
    <property type="entry name" value="PROKAR_LIPOPROTEIN"/>
    <property type="match status" value="1"/>
</dbReference>
<feature type="signal peptide" evidence="1">
    <location>
        <begin position="1"/>
        <end position="20"/>
    </location>
</feature>
<dbReference type="Proteomes" id="UP000309038">
    <property type="component" value="Unassembled WGS sequence"/>
</dbReference>
<keyword evidence="3" id="KW-1185">Reference proteome</keyword>
<evidence type="ECO:0000256" key="1">
    <source>
        <dbReference type="SAM" id="SignalP"/>
    </source>
</evidence>